<gene>
    <name evidence="8" type="ORF">CNX65_25210</name>
</gene>
<name>A0A290ZAY2_9PSEU</name>
<dbReference type="Gene3D" id="1.10.150.130">
    <property type="match status" value="1"/>
</dbReference>
<evidence type="ECO:0000313" key="9">
    <source>
        <dbReference type="Proteomes" id="UP000218505"/>
    </source>
</evidence>
<dbReference type="InterPro" id="IPR002104">
    <property type="entry name" value="Integrase_catalytic"/>
</dbReference>
<protein>
    <submittedName>
        <fullName evidence="8">Site-specific integrase</fullName>
    </submittedName>
</protein>
<dbReference type="PANTHER" id="PTHR30629">
    <property type="entry name" value="PROPHAGE INTEGRASE"/>
    <property type="match status" value="1"/>
</dbReference>
<evidence type="ECO:0000259" key="7">
    <source>
        <dbReference type="PROSITE" id="PS51900"/>
    </source>
</evidence>
<dbReference type="InterPro" id="IPR010998">
    <property type="entry name" value="Integrase_recombinase_N"/>
</dbReference>
<dbReference type="Proteomes" id="UP000218505">
    <property type="component" value="Chromosome"/>
</dbReference>
<evidence type="ECO:0000256" key="3">
    <source>
        <dbReference type="ARBA" id="ARBA00023125"/>
    </source>
</evidence>
<evidence type="ECO:0000256" key="2">
    <source>
        <dbReference type="ARBA" id="ARBA00022908"/>
    </source>
</evidence>
<dbReference type="PROSITE" id="PS51900">
    <property type="entry name" value="CB"/>
    <property type="match status" value="1"/>
</dbReference>
<dbReference type="PANTHER" id="PTHR30629:SF2">
    <property type="entry name" value="PROPHAGE INTEGRASE INTS-RELATED"/>
    <property type="match status" value="1"/>
</dbReference>
<dbReference type="SUPFAM" id="SSF56349">
    <property type="entry name" value="DNA breaking-rejoining enzymes"/>
    <property type="match status" value="1"/>
</dbReference>
<dbReference type="Gene3D" id="1.10.443.10">
    <property type="entry name" value="Intergrase catalytic core"/>
    <property type="match status" value="1"/>
</dbReference>
<dbReference type="GO" id="GO:0003677">
    <property type="term" value="F:DNA binding"/>
    <property type="evidence" value="ECO:0007669"/>
    <property type="project" value="UniProtKB-UniRule"/>
</dbReference>
<feature type="domain" description="Tyr recombinase" evidence="6">
    <location>
        <begin position="177"/>
        <end position="385"/>
    </location>
</feature>
<dbReference type="GO" id="GO:0006310">
    <property type="term" value="P:DNA recombination"/>
    <property type="evidence" value="ECO:0007669"/>
    <property type="project" value="UniProtKB-KW"/>
</dbReference>
<dbReference type="KEGG" id="apre:CNX65_25210"/>
<accession>A0A290ZAY2</accession>
<keyword evidence="4" id="KW-0233">DNA recombination</keyword>
<dbReference type="InterPro" id="IPR013762">
    <property type="entry name" value="Integrase-like_cat_sf"/>
</dbReference>
<sequence>MTIHDLWLSSTKQDKNGKRARTARYGRGKRWRVSWQDPITLRTKTEAFARYEDAKDYNATVNADISRGTYIDPQAGRVKFSEYVESWRAIQLHQPGTVVNVEIAMRLHVYPHLGHIPMNQIVSKNIRAWVKSRESVLAPTSIHTIYSYLKSIFNTAVSDRVISVSPCTRIRLPEIERNKYWIPSPRQVAELHKAMNERYRAAVYIAAGCGLRLCEIFGLERDDIDFERREIHVRQQIKRVRGEVYVGPPKTKTSKRTVELPRVVERVLIEHLENFPSTPVKMRENNGKNKRVRSFDLVFTSARGQAVTGGHWGGPWRAARASVAGVPDNFGIHGLRHYFATLLIHCGASVKTVQAALGHASPITTLNVYAHEWPEAVDRTRNLVDSALGEDFELDQPIADNAQPGELTADVQVA</sequence>
<evidence type="ECO:0000256" key="4">
    <source>
        <dbReference type="ARBA" id="ARBA00023172"/>
    </source>
</evidence>
<evidence type="ECO:0000259" key="6">
    <source>
        <dbReference type="PROSITE" id="PS51898"/>
    </source>
</evidence>
<dbReference type="PROSITE" id="PS51898">
    <property type="entry name" value="TYR_RECOMBINASE"/>
    <property type="match status" value="1"/>
</dbReference>
<evidence type="ECO:0000313" key="8">
    <source>
        <dbReference type="EMBL" id="ATE56168.1"/>
    </source>
</evidence>
<reference evidence="8" key="1">
    <citation type="submission" date="2017-09" db="EMBL/GenBank/DDBJ databases">
        <title>Complete Genome Sequence of ansamitocin-producing Bacterium Actinosynnema pretiosum X47.</title>
        <authorList>
            <person name="Cao G."/>
            <person name="Zong G."/>
            <person name="Zhong C."/>
            <person name="Fu J."/>
        </authorList>
    </citation>
    <scope>NUCLEOTIDE SEQUENCE [LARGE SCALE GENOMIC DNA]</scope>
    <source>
        <strain evidence="8">X47</strain>
    </source>
</reference>
<dbReference type="AlphaFoldDB" id="A0A290ZAY2"/>
<dbReference type="EMBL" id="CP023445">
    <property type="protein sequence ID" value="ATE56168.1"/>
    <property type="molecule type" value="Genomic_DNA"/>
</dbReference>
<dbReference type="InterPro" id="IPR044068">
    <property type="entry name" value="CB"/>
</dbReference>
<proteinExistence type="inferred from homology"/>
<dbReference type="GO" id="GO:0015074">
    <property type="term" value="P:DNA integration"/>
    <property type="evidence" value="ECO:0007669"/>
    <property type="project" value="UniProtKB-KW"/>
</dbReference>
<keyword evidence="9" id="KW-1185">Reference proteome</keyword>
<comment type="similarity">
    <text evidence="1">Belongs to the 'phage' integrase family.</text>
</comment>
<keyword evidence="3 5" id="KW-0238">DNA-binding</keyword>
<dbReference type="CDD" id="cd01189">
    <property type="entry name" value="INT_ICEBs1_C_like"/>
    <property type="match status" value="1"/>
</dbReference>
<evidence type="ECO:0000256" key="1">
    <source>
        <dbReference type="ARBA" id="ARBA00008857"/>
    </source>
</evidence>
<feature type="domain" description="Core-binding (CB)" evidence="7">
    <location>
        <begin position="78"/>
        <end position="157"/>
    </location>
</feature>
<dbReference type="InterPro" id="IPR050808">
    <property type="entry name" value="Phage_Integrase"/>
</dbReference>
<evidence type="ECO:0000256" key="5">
    <source>
        <dbReference type="PROSITE-ProRule" id="PRU01248"/>
    </source>
</evidence>
<organism evidence="8 9">
    <name type="scientific">Actinosynnema pretiosum</name>
    <dbReference type="NCBI Taxonomy" id="42197"/>
    <lineage>
        <taxon>Bacteria</taxon>
        <taxon>Bacillati</taxon>
        <taxon>Actinomycetota</taxon>
        <taxon>Actinomycetes</taxon>
        <taxon>Pseudonocardiales</taxon>
        <taxon>Pseudonocardiaceae</taxon>
        <taxon>Actinosynnema</taxon>
    </lineage>
</organism>
<dbReference type="InterPro" id="IPR011010">
    <property type="entry name" value="DNA_brk_join_enz"/>
</dbReference>
<keyword evidence="2" id="KW-0229">DNA integration</keyword>
<dbReference type="Pfam" id="PF00589">
    <property type="entry name" value="Phage_integrase"/>
    <property type="match status" value="1"/>
</dbReference>